<dbReference type="Proteomes" id="UP000002038">
    <property type="component" value="Unassembled WGS sequence"/>
</dbReference>
<proteinExistence type="predicted"/>
<dbReference type="EMBL" id="GG657502">
    <property type="protein sequence ID" value="OAT14540.1"/>
    <property type="molecule type" value="Genomic_DNA"/>
</dbReference>
<dbReference type="AlphaFoldDB" id="A0A179V371"/>
<evidence type="ECO:0000313" key="2">
    <source>
        <dbReference type="Proteomes" id="UP000002038"/>
    </source>
</evidence>
<dbReference type="KEGG" id="bgh:BDBG_18082"/>
<sequence>YEYCIISYFRDSKCIFYTRDYKTSKYKYKICLKRDEIYQYSLLKYFNYKDKHASSLKE</sequence>
<gene>
    <name evidence="1" type="ORF">BDBG_18082</name>
</gene>
<feature type="non-terminal residue" evidence="1">
    <location>
        <position position="1"/>
    </location>
</feature>
<feature type="non-terminal residue" evidence="1">
    <location>
        <position position="58"/>
    </location>
</feature>
<organism evidence="1 2">
    <name type="scientific">Blastomyces gilchristii (strain SLH14081)</name>
    <name type="common">Blastomyces dermatitidis</name>
    <dbReference type="NCBI Taxonomy" id="559298"/>
    <lineage>
        <taxon>Eukaryota</taxon>
        <taxon>Fungi</taxon>
        <taxon>Dikarya</taxon>
        <taxon>Ascomycota</taxon>
        <taxon>Pezizomycotina</taxon>
        <taxon>Eurotiomycetes</taxon>
        <taxon>Eurotiomycetidae</taxon>
        <taxon>Onygenales</taxon>
        <taxon>Ajellomycetaceae</taxon>
        <taxon>Blastomyces</taxon>
    </lineage>
</organism>
<dbReference type="VEuPathDB" id="FungiDB:BDBG_18082"/>
<name>A0A179V371_BLAGS</name>
<reference evidence="2" key="1">
    <citation type="journal article" date="2015" name="PLoS Genet.">
        <title>The dynamic genome and transcriptome of the human fungal pathogen Blastomyces and close relative Emmonsia.</title>
        <authorList>
            <person name="Munoz J.F."/>
            <person name="Gauthier G.M."/>
            <person name="Desjardins C.A."/>
            <person name="Gallo J.E."/>
            <person name="Holder J."/>
            <person name="Sullivan T.D."/>
            <person name="Marty A.J."/>
            <person name="Carmen J.C."/>
            <person name="Chen Z."/>
            <person name="Ding L."/>
            <person name="Gujja S."/>
            <person name="Magrini V."/>
            <person name="Misas E."/>
            <person name="Mitreva M."/>
            <person name="Priest M."/>
            <person name="Saif S."/>
            <person name="Whiston E.A."/>
            <person name="Young S."/>
            <person name="Zeng Q."/>
            <person name="Goldman W.E."/>
            <person name="Mardis E.R."/>
            <person name="Taylor J.W."/>
            <person name="McEwen J.G."/>
            <person name="Clay O.K."/>
            <person name="Klein B.S."/>
            <person name="Cuomo C.A."/>
        </authorList>
    </citation>
    <scope>NUCLEOTIDE SEQUENCE [LARGE SCALE GENOMIC DNA]</scope>
    <source>
        <strain evidence="2">SLH14081</strain>
    </source>
</reference>
<protein>
    <submittedName>
        <fullName evidence="1">Uncharacterized protein</fullName>
    </submittedName>
</protein>
<evidence type="ECO:0000313" key="1">
    <source>
        <dbReference type="EMBL" id="OAT14540.1"/>
    </source>
</evidence>
<dbReference type="GeneID" id="42529563"/>
<dbReference type="RefSeq" id="XP_031581509.1">
    <property type="nucleotide sequence ID" value="XM_031725668.1"/>
</dbReference>
<keyword evidence="2" id="KW-1185">Reference proteome</keyword>
<accession>A0A179V371</accession>